<keyword evidence="6" id="KW-1185">Reference proteome</keyword>
<evidence type="ECO:0000256" key="3">
    <source>
        <dbReference type="ARBA" id="ARBA00022707"/>
    </source>
</evidence>
<evidence type="ECO:0000313" key="5">
    <source>
        <dbReference type="EMBL" id="KAK0393028.1"/>
    </source>
</evidence>
<evidence type="ECO:0000313" key="6">
    <source>
        <dbReference type="Proteomes" id="UP001175271"/>
    </source>
</evidence>
<evidence type="ECO:0000256" key="1">
    <source>
        <dbReference type="ARBA" id="ARBA00010603"/>
    </source>
</evidence>
<protein>
    <recommendedName>
        <fullName evidence="2">Dymeclin</fullName>
    </recommendedName>
</protein>
<dbReference type="PANTHER" id="PTHR12895">
    <property type="entry name" value="DYMECLIN"/>
    <property type="match status" value="1"/>
</dbReference>
<comment type="similarity">
    <text evidence="1">Belongs to the dymeclin family.</text>
</comment>
<dbReference type="GO" id="GO:0005794">
    <property type="term" value="C:Golgi apparatus"/>
    <property type="evidence" value="ECO:0007669"/>
    <property type="project" value="TreeGrafter"/>
</dbReference>
<name>A0AA39GUJ3_9BILA</name>
<dbReference type="Proteomes" id="UP001175271">
    <property type="component" value="Unassembled WGS sequence"/>
</dbReference>
<gene>
    <name evidence="5" type="ORF">QR680_000022</name>
</gene>
<dbReference type="AlphaFoldDB" id="A0AA39GUJ3"/>
<evidence type="ECO:0000256" key="4">
    <source>
        <dbReference type="ARBA" id="ARBA00023288"/>
    </source>
</evidence>
<accession>A0AA39GUJ3</accession>
<keyword evidence="3" id="KW-0519">Myristate</keyword>
<dbReference type="GO" id="GO:0007030">
    <property type="term" value="P:Golgi organization"/>
    <property type="evidence" value="ECO:0007669"/>
    <property type="project" value="TreeGrafter"/>
</dbReference>
<sequence>MVLLRWHVIDIIVYCFSDYPLTTPMGGVISSSADVANNQWIRRLAGLQPISDNDPFWNQLFSFNYAVDEMDTETVRELEETVDDVLQALMYNTETTGNFGALIRVFLRRSSELGVSEMCDNKIFLWQTANALIIIRYVCRTLTQRLSETEFSKAFSSKEFVGSNAKTQDALDDLEHTNCATSFFDVLLSTIANLPVNCSCHGFSEHTTPVHVECVRCVLVILGRQLFSDHIVASDNFYSFLQRKGRDEVTALTKALLSNYVLHSSSLPSTKKTEPESVVVMLATSMWTMLQSAAGYGFSDDDEPSASLSPPTLGSLSCLLLLTLTCHPCCSTVLNHVKELLTDFQNSQEVSTSAIRSPSFKIDYSVLYDQLSATVRQRPPMLLLYVLLHRNSGFRNYVLSRINLEVLVIPVIKVLNSGPDSSSSTSHHLYLSLIVLLILSEDDFFCKVVHEMMIADVDWFSSDRQLGEISLGGLIILVVTKTIQNNTIKTRDRYLHTNCLAALANMSSSFKHLSAYVCQKLVGLLETMTKRHRKLIENMRANAENGLSELQNDNYHQDITALEEGIRTVLEMCNSCLSNNLRNNAHLIYAILYKRDLFDAFHNHPMFQDLIWNISVVINHFASRVQSLANSTVSEVLDVISKAAIQWPTDRLKKFPDLKFKYVEDENTVDFFVPYIWRLVLEEAGVYWDPDSIKIIGK</sequence>
<organism evidence="5 6">
    <name type="scientific">Steinernema hermaphroditum</name>
    <dbReference type="NCBI Taxonomy" id="289476"/>
    <lineage>
        <taxon>Eukaryota</taxon>
        <taxon>Metazoa</taxon>
        <taxon>Ecdysozoa</taxon>
        <taxon>Nematoda</taxon>
        <taxon>Chromadorea</taxon>
        <taxon>Rhabditida</taxon>
        <taxon>Tylenchina</taxon>
        <taxon>Panagrolaimomorpha</taxon>
        <taxon>Strongyloidoidea</taxon>
        <taxon>Steinernematidae</taxon>
        <taxon>Steinernema</taxon>
    </lineage>
</organism>
<reference evidence="5" key="1">
    <citation type="submission" date="2023-06" db="EMBL/GenBank/DDBJ databases">
        <title>Genomic analysis of the entomopathogenic nematode Steinernema hermaphroditum.</title>
        <authorList>
            <person name="Schwarz E.M."/>
            <person name="Heppert J.K."/>
            <person name="Baniya A."/>
            <person name="Schwartz H.T."/>
            <person name="Tan C.-H."/>
            <person name="Antoshechkin I."/>
            <person name="Sternberg P.W."/>
            <person name="Goodrich-Blair H."/>
            <person name="Dillman A.R."/>
        </authorList>
    </citation>
    <scope>NUCLEOTIDE SEQUENCE</scope>
    <source>
        <strain evidence="5">PS9179</strain>
        <tissue evidence="5">Whole animal</tissue>
    </source>
</reference>
<keyword evidence="4" id="KW-0449">Lipoprotein</keyword>
<evidence type="ECO:0000256" key="2">
    <source>
        <dbReference type="ARBA" id="ARBA00015736"/>
    </source>
</evidence>
<dbReference type="PANTHER" id="PTHR12895:SF9">
    <property type="entry name" value="DYMECLIN"/>
    <property type="match status" value="1"/>
</dbReference>
<dbReference type="InterPro" id="IPR019142">
    <property type="entry name" value="Dymeclin"/>
</dbReference>
<comment type="caution">
    <text evidence="5">The sequence shown here is derived from an EMBL/GenBank/DDBJ whole genome shotgun (WGS) entry which is preliminary data.</text>
</comment>
<dbReference type="EMBL" id="JAUCMV010000005">
    <property type="protein sequence ID" value="KAK0393028.1"/>
    <property type="molecule type" value="Genomic_DNA"/>
</dbReference>
<dbReference type="Pfam" id="PF09742">
    <property type="entry name" value="Dymeclin"/>
    <property type="match status" value="1"/>
</dbReference>
<proteinExistence type="inferred from homology"/>